<keyword evidence="4 7" id="KW-0812">Transmembrane</keyword>
<proteinExistence type="inferred from homology"/>
<comment type="subcellular location">
    <subcellularLocation>
        <location evidence="1">Cell membrane</location>
        <topology evidence="1">Multi-pass membrane protein</topology>
    </subcellularLocation>
</comment>
<keyword evidence="5 7" id="KW-1133">Transmembrane helix</keyword>
<keyword evidence="3" id="KW-1003">Cell membrane</keyword>
<protein>
    <submittedName>
        <fullName evidence="9">Putative Mg2+ transporter-C (MgtC) family protein</fullName>
    </submittedName>
</protein>
<dbReference type="InterPro" id="IPR049177">
    <property type="entry name" value="MgtC_SapB_SrpB_YhiD_N"/>
</dbReference>
<organism evidence="9 10">
    <name type="scientific">Baia soyae</name>
    <dbReference type="NCBI Taxonomy" id="1544746"/>
    <lineage>
        <taxon>Bacteria</taxon>
        <taxon>Bacillati</taxon>
        <taxon>Bacillota</taxon>
        <taxon>Bacilli</taxon>
        <taxon>Bacillales</taxon>
        <taxon>Thermoactinomycetaceae</taxon>
        <taxon>Baia</taxon>
    </lineage>
</organism>
<feature type="transmembrane region" description="Helical" evidence="7">
    <location>
        <begin position="12"/>
        <end position="28"/>
    </location>
</feature>
<feature type="transmembrane region" description="Helical" evidence="7">
    <location>
        <begin position="109"/>
        <end position="141"/>
    </location>
</feature>
<dbReference type="RefSeq" id="WP_131849146.1">
    <property type="nucleotide sequence ID" value="NZ_SLXV01000026.1"/>
</dbReference>
<evidence type="ECO:0000259" key="8">
    <source>
        <dbReference type="PROSITE" id="PS51671"/>
    </source>
</evidence>
<dbReference type="PROSITE" id="PS51671">
    <property type="entry name" value="ACT"/>
    <property type="match status" value="1"/>
</dbReference>
<dbReference type="PANTHER" id="PTHR33778:SF1">
    <property type="entry name" value="MAGNESIUM TRANSPORTER YHID-RELATED"/>
    <property type="match status" value="1"/>
</dbReference>
<keyword evidence="6 7" id="KW-0472">Membrane</keyword>
<name>A0A4R2RSD6_9BACL</name>
<feature type="transmembrane region" description="Helical" evidence="7">
    <location>
        <begin position="75"/>
        <end position="94"/>
    </location>
</feature>
<evidence type="ECO:0000313" key="10">
    <source>
        <dbReference type="Proteomes" id="UP000294746"/>
    </source>
</evidence>
<evidence type="ECO:0000256" key="3">
    <source>
        <dbReference type="ARBA" id="ARBA00022475"/>
    </source>
</evidence>
<reference evidence="9 10" key="1">
    <citation type="submission" date="2019-03" db="EMBL/GenBank/DDBJ databases">
        <title>Genomic Encyclopedia of Type Strains, Phase IV (KMG-IV): sequencing the most valuable type-strain genomes for metagenomic binning, comparative biology and taxonomic classification.</title>
        <authorList>
            <person name="Goeker M."/>
        </authorList>
    </citation>
    <scope>NUCLEOTIDE SEQUENCE [LARGE SCALE GENOMIC DNA]</scope>
    <source>
        <strain evidence="9 10">DSM 46831</strain>
    </source>
</reference>
<dbReference type="GO" id="GO:0005886">
    <property type="term" value="C:plasma membrane"/>
    <property type="evidence" value="ECO:0007669"/>
    <property type="project" value="UniProtKB-SubCell"/>
</dbReference>
<feature type="transmembrane region" description="Helical" evidence="7">
    <location>
        <begin position="43"/>
        <end position="63"/>
    </location>
</feature>
<evidence type="ECO:0000256" key="6">
    <source>
        <dbReference type="ARBA" id="ARBA00023136"/>
    </source>
</evidence>
<dbReference type="InterPro" id="IPR002912">
    <property type="entry name" value="ACT_dom"/>
</dbReference>
<gene>
    <name evidence="9" type="ORF">EDD57_12632</name>
</gene>
<evidence type="ECO:0000256" key="2">
    <source>
        <dbReference type="ARBA" id="ARBA00009298"/>
    </source>
</evidence>
<evidence type="ECO:0000256" key="5">
    <source>
        <dbReference type="ARBA" id="ARBA00022989"/>
    </source>
</evidence>
<dbReference type="Gene3D" id="3.30.70.260">
    <property type="match status" value="1"/>
</dbReference>
<dbReference type="InterPro" id="IPR003416">
    <property type="entry name" value="MgtC/SapB/SrpB/YhiD_fam"/>
</dbReference>
<comment type="caution">
    <text evidence="9">The sequence shown here is derived from an EMBL/GenBank/DDBJ whole genome shotgun (WGS) entry which is preliminary data.</text>
</comment>
<accession>A0A4R2RSD6</accession>
<dbReference type="Proteomes" id="UP000294746">
    <property type="component" value="Unassembled WGS sequence"/>
</dbReference>
<dbReference type="Pfam" id="PF13291">
    <property type="entry name" value="ACT_4"/>
    <property type="match status" value="1"/>
</dbReference>
<dbReference type="OrthoDB" id="9811198at2"/>
<dbReference type="SUPFAM" id="SSF55021">
    <property type="entry name" value="ACT-like"/>
    <property type="match status" value="1"/>
</dbReference>
<dbReference type="PANTHER" id="PTHR33778">
    <property type="entry name" value="PROTEIN MGTC"/>
    <property type="match status" value="1"/>
</dbReference>
<dbReference type="InterPro" id="IPR045865">
    <property type="entry name" value="ACT-like_dom_sf"/>
</dbReference>
<dbReference type="PRINTS" id="PR01837">
    <property type="entry name" value="MGTCSAPBPROT"/>
</dbReference>
<keyword evidence="10" id="KW-1185">Reference proteome</keyword>
<evidence type="ECO:0000256" key="1">
    <source>
        <dbReference type="ARBA" id="ARBA00004651"/>
    </source>
</evidence>
<evidence type="ECO:0000313" key="9">
    <source>
        <dbReference type="EMBL" id="TCP66243.1"/>
    </source>
</evidence>
<sequence>MSSIWYISEWEMVLRLMVAAVLGGLVGWEREVNNHPAGFRTHILVSVGSALIMLISIYAFVPFMEADRRFLFDPARLSAQVVSGIGFLGAGTILRQGVTVSGLTTAASLWVIAAIGLAVGSGFYFAAVITTLLVLVSLELLNRIEKYMVKKCALYQFEIIIQGEDRGRRIGDLATYFAGKGIQLKKLRVDEEDEASKEFRLTITLRLNDSSEESLTNVIGDIQKIEGVHEVRRMI</sequence>
<evidence type="ECO:0000256" key="7">
    <source>
        <dbReference type="SAM" id="Phobius"/>
    </source>
</evidence>
<evidence type="ECO:0000256" key="4">
    <source>
        <dbReference type="ARBA" id="ARBA00022692"/>
    </source>
</evidence>
<dbReference type="AlphaFoldDB" id="A0A4R2RSD6"/>
<feature type="domain" description="ACT" evidence="8">
    <location>
        <begin position="158"/>
        <end position="235"/>
    </location>
</feature>
<dbReference type="EMBL" id="SLXV01000026">
    <property type="protein sequence ID" value="TCP66243.1"/>
    <property type="molecule type" value="Genomic_DNA"/>
</dbReference>
<comment type="similarity">
    <text evidence="2">Belongs to the MgtC/SapB family.</text>
</comment>
<dbReference type="Pfam" id="PF02308">
    <property type="entry name" value="MgtC"/>
    <property type="match status" value="1"/>
</dbReference>